<proteinExistence type="predicted"/>
<evidence type="ECO:0000256" key="1">
    <source>
        <dbReference type="SAM" id="Coils"/>
    </source>
</evidence>
<feature type="compositionally biased region" description="Basic and acidic residues" evidence="2">
    <location>
        <begin position="14"/>
        <end position="23"/>
    </location>
</feature>
<dbReference type="HOGENOM" id="CLU_449179_0_0_1"/>
<feature type="coiled-coil region" evidence="1">
    <location>
        <begin position="339"/>
        <end position="411"/>
    </location>
</feature>
<dbReference type="OrthoDB" id="4848543at2759"/>
<evidence type="ECO:0000313" key="4">
    <source>
        <dbReference type="Proteomes" id="UP000014074"/>
    </source>
</evidence>
<reference evidence="4" key="1">
    <citation type="journal article" date="2013" name="Genome Announc.">
        <title>Draft genome sequence of the ascomycete Phaeoacremonium aleophilum strain UCR-PA7, a causal agent of the esca disease complex in grapevines.</title>
        <authorList>
            <person name="Blanco-Ulate B."/>
            <person name="Rolshausen P."/>
            <person name="Cantu D."/>
        </authorList>
    </citation>
    <scope>NUCLEOTIDE SEQUENCE [LARGE SCALE GENOMIC DNA]</scope>
    <source>
        <strain evidence="4">UCR-PA7</strain>
    </source>
</reference>
<gene>
    <name evidence="3" type="ORF">UCRPA7_2707</name>
</gene>
<evidence type="ECO:0000256" key="2">
    <source>
        <dbReference type="SAM" id="MobiDB-lite"/>
    </source>
</evidence>
<sequence>MAVHYADLMNEAMSKPRGEGEQVTEARKKLIGIAKDQKQRINQYKADAKARDEQIEQLSEQCDVLKQQLDDKSSELEDRSSGLRELEEKCRRYKDFLNDAIKEQQKLYKASKQQMKDAVDKLRAEQLQSTALDQQQKAKAEAAQDHMRQRVANAIAETKRLELDFRGKLQGVEQQLGDRNSELARDKETIKELLQRLAEQQVCQDELKEIQSQTSTISKKLVDFETRQKEQKVASDEGQAATLSVIVDRLDNLMKEVKSQPDIFSEWVVGNNQTTSRILEQLESVASAQSETTEKAHQLAQQLDGHMRDVWKCLAESKASLRQELEGKTLENLLLSTTVEDKEVEIQDLFSALKEASEHALQGENQIQELEAKILQLENSPRDDPDVLRQLQALREGKNNLKEELASKSSLTSKLQASLQQKDQEIAAEIQNHKEDALEFIRLLGERENAAQKARDQAVDLAVREVSASMEQTKQDFQRRANEAESDRDKLAKELDDAKRMISELREKDCCEAEAIRTLRSDLANAESRASTIVEDEKKRLAENAETNKHNESTISQLKQDLIQAEQNLAKLTEDSQVYEREAQDLINDLKQWTKVEHGIGKSEKRRL</sequence>
<feature type="region of interest" description="Disordered" evidence="2">
    <location>
        <begin position="1"/>
        <end position="23"/>
    </location>
</feature>
<feature type="coiled-coil region" evidence="1">
    <location>
        <begin position="467"/>
        <end position="508"/>
    </location>
</feature>
<dbReference type="EMBL" id="KB932957">
    <property type="protein sequence ID" value="EOO01787.1"/>
    <property type="molecule type" value="Genomic_DNA"/>
</dbReference>
<keyword evidence="4" id="KW-1185">Reference proteome</keyword>
<protein>
    <submittedName>
        <fullName evidence="3">Uncharacterized protein</fullName>
    </submittedName>
</protein>
<dbReference type="eggNOG" id="ENOG502RKST">
    <property type="taxonomic scope" value="Eukaryota"/>
</dbReference>
<evidence type="ECO:0000313" key="3">
    <source>
        <dbReference type="EMBL" id="EOO01787.1"/>
    </source>
</evidence>
<feature type="coiled-coil region" evidence="1">
    <location>
        <begin position="548"/>
        <end position="589"/>
    </location>
</feature>
<organism evidence="3 4">
    <name type="scientific">Phaeoacremonium minimum (strain UCR-PA7)</name>
    <name type="common">Esca disease fungus</name>
    <name type="synonym">Togninia minima</name>
    <dbReference type="NCBI Taxonomy" id="1286976"/>
    <lineage>
        <taxon>Eukaryota</taxon>
        <taxon>Fungi</taxon>
        <taxon>Dikarya</taxon>
        <taxon>Ascomycota</taxon>
        <taxon>Pezizomycotina</taxon>
        <taxon>Sordariomycetes</taxon>
        <taxon>Sordariomycetidae</taxon>
        <taxon>Togniniales</taxon>
        <taxon>Togniniaceae</taxon>
        <taxon>Phaeoacremonium</taxon>
    </lineage>
</organism>
<feature type="coiled-coil region" evidence="1">
    <location>
        <begin position="41"/>
        <end position="128"/>
    </location>
</feature>
<dbReference type="KEGG" id="tmn:UCRPA7_2707"/>
<keyword evidence="1" id="KW-0175">Coiled coil</keyword>
<dbReference type="GeneID" id="19322983"/>
<accession>R8BR11</accession>
<dbReference type="Proteomes" id="UP000014074">
    <property type="component" value="Unassembled WGS sequence"/>
</dbReference>
<dbReference type="AlphaFoldDB" id="R8BR11"/>
<dbReference type="RefSeq" id="XP_007913463.1">
    <property type="nucleotide sequence ID" value="XM_007915272.1"/>
</dbReference>
<name>R8BR11_PHAM7</name>